<evidence type="ECO:0000256" key="2">
    <source>
        <dbReference type="SAM" id="SignalP"/>
    </source>
</evidence>
<proteinExistence type="predicted"/>
<dbReference type="SUPFAM" id="SSF51445">
    <property type="entry name" value="(Trans)glycosidases"/>
    <property type="match status" value="1"/>
</dbReference>
<gene>
    <name evidence="4" type="ORF">GE115_12800</name>
</gene>
<feature type="signal peptide" evidence="2">
    <location>
        <begin position="1"/>
        <end position="19"/>
    </location>
</feature>
<feature type="chain" id="PRO_5039335584" evidence="2">
    <location>
        <begin position="20"/>
        <end position="806"/>
    </location>
</feature>
<evidence type="ECO:0000313" key="4">
    <source>
        <dbReference type="EMBL" id="MRG60741.1"/>
    </source>
</evidence>
<sequence>MLRALAAGAAALIALGALAPIGPAAAAAPTPPAAGDEFTAADGATLPIAAVNPPSRLAGMVAVYTPAFGATTKTNAFGGEAVLRASEASGAYVVEQVCTVLTACADPAWKKGDNAIPADGVVLSVSPGATPDVRAWLRDHVRAGDTVRIAPVVSRTASTTIDAVDPTATTNPNGVDGNGACYPGCRGAEQLVQYTAASARATTGTNDFGYEVTIEGGVVTASGGNNREIPDEGYVLSGHGSRGTWLQANAVIGASIAIDGTTLTATVDERTAIYGAERALADAGARADAATASCLAFPADLAAEASTAAAAKLDEARAAAATGDKAGAVDLAVEARSAAELAAYRTAESRPAEGRATWVRPEETTPDAIEATLDRIDAAGFNMVFLETIYQGYTIFPSDAAAAAGVAKQRPDMVGFDPLQVWIDGAHARGIELHPWVHTFFVGADQTVGLGPVLTAHPDWAAVQRKDVGKALGPSVAEPGYYFLDAAVPEARAYVQSLLRELMTDYAIDGIHLDYIRYPVSQPWETAGYSYSDYSRQTFQSLHGVDPYTLTPSDPAWQTWTDWRIENVTSFVGEVRVMQQQVAPEVALSAAVFADPVDGLDKKFQDWAGWVDRGYVDVLTGMSFGTSGTSVARDTEVMRERVGDHEYLYTATYGPFRGSTPATVLEQLRAVGDAGSDGAGLFAWNQLSAGQAEALTEGTYRVDAVAPHADPVGAAKVGIRSLLEQVGGAVDTCVDRPTGAVVAARLNAALRALESERLERAARDIERATAELGSPAEPGPAAYVARADRDLDMIGRWIGTELERRE</sequence>
<evidence type="ECO:0000313" key="5">
    <source>
        <dbReference type="Proteomes" id="UP000431080"/>
    </source>
</evidence>
<dbReference type="RefSeq" id="WP_153685175.1">
    <property type="nucleotide sequence ID" value="NZ_WJIF01000007.1"/>
</dbReference>
<dbReference type="Gene3D" id="3.20.20.80">
    <property type="entry name" value="Glycosidases"/>
    <property type="match status" value="1"/>
</dbReference>
<keyword evidence="4" id="KW-0378">Hydrolase</keyword>
<organism evidence="4 5">
    <name type="scientific">Agromyces agglutinans</name>
    <dbReference type="NCBI Taxonomy" id="2662258"/>
    <lineage>
        <taxon>Bacteria</taxon>
        <taxon>Bacillati</taxon>
        <taxon>Actinomycetota</taxon>
        <taxon>Actinomycetes</taxon>
        <taxon>Micrococcales</taxon>
        <taxon>Microbacteriaceae</taxon>
        <taxon>Agromyces</taxon>
    </lineage>
</organism>
<evidence type="ECO:0000259" key="3">
    <source>
        <dbReference type="Pfam" id="PF02638"/>
    </source>
</evidence>
<dbReference type="Pfam" id="PF02638">
    <property type="entry name" value="GHL10"/>
    <property type="match status" value="1"/>
</dbReference>
<dbReference type="InterPro" id="IPR052177">
    <property type="entry name" value="Divisome_Glycosyl_Hydrolase"/>
</dbReference>
<name>A0A6I2F8U5_9MICO</name>
<keyword evidence="5" id="KW-1185">Reference proteome</keyword>
<dbReference type="GO" id="GO:0016787">
    <property type="term" value="F:hydrolase activity"/>
    <property type="evidence" value="ECO:0007669"/>
    <property type="project" value="UniProtKB-KW"/>
</dbReference>
<protein>
    <submittedName>
        <fullName evidence="4">Family 10 glycosylhydrolase</fullName>
    </submittedName>
</protein>
<evidence type="ECO:0000256" key="1">
    <source>
        <dbReference type="ARBA" id="ARBA00022729"/>
    </source>
</evidence>
<keyword evidence="1 2" id="KW-0732">Signal</keyword>
<dbReference type="InterPro" id="IPR003790">
    <property type="entry name" value="GHL10"/>
</dbReference>
<dbReference type="AlphaFoldDB" id="A0A6I2F8U5"/>
<reference evidence="4 5" key="1">
    <citation type="submission" date="2019-10" db="EMBL/GenBank/DDBJ databases">
        <authorList>
            <person name="Nie G."/>
            <person name="Ming H."/>
            <person name="Yi B."/>
        </authorList>
    </citation>
    <scope>NUCLEOTIDE SEQUENCE [LARGE SCALE GENOMIC DNA]</scope>
    <source>
        <strain evidence="4 5">CFH 90414</strain>
    </source>
</reference>
<comment type="caution">
    <text evidence="4">The sequence shown here is derived from an EMBL/GenBank/DDBJ whole genome shotgun (WGS) entry which is preliminary data.</text>
</comment>
<dbReference type="InterPro" id="IPR017853">
    <property type="entry name" value="GH"/>
</dbReference>
<accession>A0A6I2F8U5</accession>
<dbReference type="Proteomes" id="UP000431080">
    <property type="component" value="Unassembled WGS sequence"/>
</dbReference>
<dbReference type="PANTHER" id="PTHR43405">
    <property type="entry name" value="GLYCOSYL HYDROLASE DIGH"/>
    <property type="match status" value="1"/>
</dbReference>
<feature type="domain" description="Glycosyl hydrolase-like 10" evidence="3">
    <location>
        <begin position="370"/>
        <end position="620"/>
    </location>
</feature>
<dbReference type="EMBL" id="WJIF01000007">
    <property type="protein sequence ID" value="MRG60741.1"/>
    <property type="molecule type" value="Genomic_DNA"/>
</dbReference>
<dbReference type="PANTHER" id="PTHR43405:SF1">
    <property type="entry name" value="GLYCOSYL HYDROLASE DIGH"/>
    <property type="match status" value="1"/>
</dbReference>